<feature type="compositionally biased region" description="Acidic residues" evidence="9">
    <location>
        <begin position="100"/>
        <end position="126"/>
    </location>
</feature>
<feature type="compositionally biased region" description="Polar residues" evidence="9">
    <location>
        <begin position="349"/>
        <end position="371"/>
    </location>
</feature>
<dbReference type="Pfam" id="PF00176">
    <property type="entry name" value="SNF2-rel_dom"/>
    <property type="match status" value="1"/>
</dbReference>
<feature type="compositionally biased region" description="Polar residues" evidence="9">
    <location>
        <begin position="385"/>
        <end position="397"/>
    </location>
</feature>
<evidence type="ECO:0000259" key="11">
    <source>
        <dbReference type="PROSITE" id="PS51194"/>
    </source>
</evidence>
<evidence type="ECO:0000256" key="6">
    <source>
        <dbReference type="ARBA" id="ARBA00022840"/>
    </source>
</evidence>
<feature type="compositionally biased region" description="Polar residues" evidence="9">
    <location>
        <begin position="290"/>
        <end position="311"/>
    </location>
</feature>
<dbReference type="GO" id="GO:0004386">
    <property type="term" value="F:helicase activity"/>
    <property type="evidence" value="ECO:0007669"/>
    <property type="project" value="UniProtKB-KW"/>
</dbReference>
<organism evidence="12 13">
    <name type="scientific">Diaphorina citri</name>
    <name type="common">Asian citrus psyllid</name>
    <dbReference type="NCBI Taxonomy" id="121845"/>
    <lineage>
        <taxon>Eukaryota</taxon>
        <taxon>Metazoa</taxon>
        <taxon>Ecdysozoa</taxon>
        <taxon>Arthropoda</taxon>
        <taxon>Hexapoda</taxon>
        <taxon>Insecta</taxon>
        <taxon>Pterygota</taxon>
        <taxon>Neoptera</taxon>
        <taxon>Paraneoptera</taxon>
        <taxon>Hemiptera</taxon>
        <taxon>Sternorrhyncha</taxon>
        <taxon>Psylloidea</taxon>
        <taxon>Psyllidae</taxon>
        <taxon>Diaphorininae</taxon>
        <taxon>Diaphorina</taxon>
    </lineage>
</organism>
<proteinExistence type="inferred from homology"/>
<feature type="compositionally biased region" description="Polar residues" evidence="9">
    <location>
        <begin position="330"/>
        <end position="342"/>
    </location>
</feature>
<dbReference type="InterPro" id="IPR049730">
    <property type="entry name" value="SNF2/RAD54-like_C"/>
</dbReference>
<feature type="region of interest" description="Disordered" evidence="9">
    <location>
        <begin position="1225"/>
        <end position="1245"/>
    </location>
</feature>
<accession>A0A3Q0JCF1</accession>
<dbReference type="InterPro" id="IPR001650">
    <property type="entry name" value="Helicase_C-like"/>
</dbReference>
<evidence type="ECO:0000256" key="1">
    <source>
        <dbReference type="ARBA" id="ARBA00004123"/>
    </source>
</evidence>
<dbReference type="RefSeq" id="XP_026684623.1">
    <property type="nucleotide sequence ID" value="XM_026828822.1"/>
</dbReference>
<feature type="compositionally biased region" description="Polar residues" evidence="9">
    <location>
        <begin position="794"/>
        <end position="805"/>
    </location>
</feature>
<dbReference type="GO" id="GO:0016887">
    <property type="term" value="F:ATP hydrolysis activity"/>
    <property type="evidence" value="ECO:0007669"/>
    <property type="project" value="InterPro"/>
</dbReference>
<feature type="compositionally biased region" description="Acidic residues" evidence="9">
    <location>
        <begin position="481"/>
        <end position="497"/>
    </location>
</feature>
<feature type="compositionally biased region" description="Acidic residues" evidence="9">
    <location>
        <begin position="1438"/>
        <end position="1449"/>
    </location>
</feature>
<dbReference type="STRING" id="121845.A0A3Q0JCF1"/>
<feature type="compositionally biased region" description="Polar residues" evidence="9">
    <location>
        <begin position="251"/>
        <end position="278"/>
    </location>
</feature>
<evidence type="ECO:0000256" key="3">
    <source>
        <dbReference type="ARBA" id="ARBA00022741"/>
    </source>
</evidence>
<evidence type="ECO:0000313" key="13">
    <source>
        <dbReference type="RefSeq" id="XP_026684623.1"/>
    </source>
</evidence>
<feature type="compositionally biased region" description="Pro residues" evidence="9">
    <location>
        <begin position="315"/>
        <end position="328"/>
    </location>
</feature>
<dbReference type="InterPro" id="IPR000330">
    <property type="entry name" value="SNF2_N"/>
</dbReference>
<gene>
    <name evidence="13" type="primary">LOC103516885</name>
</gene>
<keyword evidence="8" id="KW-0539">Nucleus</keyword>
<feature type="compositionally biased region" description="Polar residues" evidence="9">
    <location>
        <begin position="463"/>
        <end position="474"/>
    </location>
</feature>
<dbReference type="Pfam" id="PF00271">
    <property type="entry name" value="Helicase_C"/>
    <property type="match status" value="1"/>
</dbReference>
<feature type="compositionally biased region" description="Polar residues" evidence="9">
    <location>
        <begin position="993"/>
        <end position="1027"/>
    </location>
</feature>
<dbReference type="SUPFAM" id="SSF52540">
    <property type="entry name" value="P-loop containing nucleoside triphosphate hydrolases"/>
    <property type="match status" value="2"/>
</dbReference>
<feature type="region of interest" description="Disordered" evidence="9">
    <location>
        <begin position="583"/>
        <end position="725"/>
    </location>
</feature>
<feature type="compositionally biased region" description="Acidic residues" evidence="9">
    <location>
        <begin position="227"/>
        <end position="250"/>
    </location>
</feature>
<dbReference type="SMART" id="SM00490">
    <property type="entry name" value="HELICc"/>
    <property type="match status" value="1"/>
</dbReference>
<dbReference type="KEGG" id="dci:103516885"/>
<feature type="compositionally biased region" description="Acidic residues" evidence="9">
    <location>
        <begin position="856"/>
        <end position="883"/>
    </location>
</feature>
<dbReference type="PaxDb" id="121845-A0A3Q0JCF1"/>
<feature type="compositionally biased region" description="Polar residues" evidence="9">
    <location>
        <begin position="197"/>
        <end position="211"/>
    </location>
</feature>
<evidence type="ECO:0000256" key="8">
    <source>
        <dbReference type="ARBA" id="ARBA00023242"/>
    </source>
</evidence>
<feature type="compositionally biased region" description="Basic and acidic residues" evidence="9">
    <location>
        <begin position="844"/>
        <end position="855"/>
    </location>
</feature>
<feature type="compositionally biased region" description="Polar residues" evidence="9">
    <location>
        <begin position="85"/>
        <end position="96"/>
    </location>
</feature>
<keyword evidence="5 13" id="KW-0347">Helicase</keyword>
<dbReference type="SMART" id="SM00487">
    <property type="entry name" value="DEXDc"/>
    <property type="match status" value="1"/>
</dbReference>
<feature type="region of interest" description="Disordered" evidence="9">
    <location>
        <begin position="750"/>
        <end position="805"/>
    </location>
</feature>
<dbReference type="GO" id="GO:0005634">
    <property type="term" value="C:nucleus"/>
    <property type="evidence" value="ECO:0007669"/>
    <property type="project" value="UniProtKB-SubCell"/>
</dbReference>
<feature type="compositionally biased region" description="Basic and acidic residues" evidence="9">
    <location>
        <begin position="1409"/>
        <end position="1420"/>
    </location>
</feature>
<protein>
    <submittedName>
        <fullName evidence="13">Helicase ARIP4</fullName>
    </submittedName>
</protein>
<dbReference type="InterPro" id="IPR027417">
    <property type="entry name" value="P-loop_NTPase"/>
</dbReference>
<reference evidence="13" key="1">
    <citation type="submission" date="2025-08" db="UniProtKB">
        <authorList>
            <consortium name="RefSeq"/>
        </authorList>
    </citation>
    <scope>IDENTIFICATION</scope>
</reference>
<evidence type="ECO:0000256" key="4">
    <source>
        <dbReference type="ARBA" id="ARBA00022801"/>
    </source>
</evidence>
<dbReference type="GO" id="GO:0003677">
    <property type="term" value="F:DNA binding"/>
    <property type="evidence" value="ECO:0007669"/>
    <property type="project" value="UniProtKB-KW"/>
</dbReference>
<dbReference type="InterPro" id="IPR038718">
    <property type="entry name" value="SNF2-like_sf"/>
</dbReference>
<evidence type="ECO:0000256" key="2">
    <source>
        <dbReference type="ARBA" id="ARBA00007025"/>
    </source>
</evidence>
<evidence type="ECO:0000256" key="7">
    <source>
        <dbReference type="ARBA" id="ARBA00023125"/>
    </source>
</evidence>
<dbReference type="PANTHER" id="PTHR45797:SF1">
    <property type="entry name" value="HELICASE ARIP4"/>
    <property type="match status" value="1"/>
</dbReference>
<feature type="compositionally biased region" description="Low complexity" evidence="9">
    <location>
        <begin position="64"/>
        <end position="78"/>
    </location>
</feature>
<comment type="subcellular location">
    <subcellularLocation>
        <location evidence="1">Nucleus</location>
    </subcellularLocation>
</comment>
<feature type="region of interest" description="Disordered" evidence="9">
    <location>
        <begin position="1"/>
        <end position="506"/>
    </location>
</feature>
<feature type="compositionally biased region" description="Polar residues" evidence="9">
    <location>
        <begin position="686"/>
        <end position="704"/>
    </location>
</feature>
<feature type="compositionally biased region" description="Polar residues" evidence="9">
    <location>
        <begin position="884"/>
        <end position="925"/>
    </location>
</feature>
<dbReference type="InterPro" id="IPR014001">
    <property type="entry name" value="Helicase_ATP-bd"/>
</dbReference>
<keyword evidence="3" id="KW-0547">Nucleotide-binding</keyword>
<feature type="compositionally biased region" description="Acidic residues" evidence="9">
    <location>
        <begin position="758"/>
        <end position="788"/>
    </location>
</feature>
<dbReference type="InterPro" id="IPR044574">
    <property type="entry name" value="ARIP4-like"/>
</dbReference>
<evidence type="ECO:0000313" key="12">
    <source>
        <dbReference type="Proteomes" id="UP000079169"/>
    </source>
</evidence>
<feature type="region of interest" description="Disordered" evidence="9">
    <location>
        <begin position="526"/>
        <end position="553"/>
    </location>
</feature>
<dbReference type="Gene3D" id="3.40.50.10810">
    <property type="entry name" value="Tandem AAA-ATPase domain"/>
    <property type="match status" value="1"/>
</dbReference>
<dbReference type="GeneID" id="103516885"/>
<dbReference type="PROSITE" id="PS51192">
    <property type="entry name" value="HELICASE_ATP_BIND_1"/>
    <property type="match status" value="1"/>
</dbReference>
<feature type="compositionally biased region" description="Polar residues" evidence="9">
    <location>
        <begin position="947"/>
        <end position="958"/>
    </location>
</feature>
<keyword evidence="12" id="KW-1185">Reference proteome</keyword>
<name>A0A3Q0JCF1_DIACI</name>
<feature type="region of interest" description="Disordered" evidence="9">
    <location>
        <begin position="823"/>
        <end position="1057"/>
    </location>
</feature>
<dbReference type="PANTHER" id="PTHR45797">
    <property type="entry name" value="RAD54-LIKE"/>
    <property type="match status" value="1"/>
</dbReference>
<dbReference type="PROSITE" id="PS51194">
    <property type="entry name" value="HELICASE_CTER"/>
    <property type="match status" value="1"/>
</dbReference>
<keyword evidence="4" id="KW-0378">Hydrolase</keyword>
<dbReference type="CDD" id="cd18793">
    <property type="entry name" value="SF2_C_SNF"/>
    <property type="match status" value="1"/>
</dbReference>
<feature type="compositionally biased region" description="Polar residues" evidence="9">
    <location>
        <begin position="431"/>
        <end position="441"/>
    </location>
</feature>
<feature type="domain" description="Helicase C-terminal" evidence="11">
    <location>
        <begin position="1521"/>
        <end position="1687"/>
    </location>
</feature>
<evidence type="ECO:0000259" key="10">
    <source>
        <dbReference type="PROSITE" id="PS51192"/>
    </source>
</evidence>
<dbReference type="Gene3D" id="3.40.50.300">
    <property type="entry name" value="P-loop containing nucleotide triphosphate hydrolases"/>
    <property type="match status" value="1"/>
</dbReference>
<feature type="compositionally biased region" description="Acidic residues" evidence="9">
    <location>
        <begin position="962"/>
        <end position="988"/>
    </location>
</feature>
<comment type="similarity">
    <text evidence="2">Belongs to the SNF2/RAD54 helicase family.</text>
</comment>
<dbReference type="GO" id="GO:0005524">
    <property type="term" value="F:ATP binding"/>
    <property type="evidence" value="ECO:0007669"/>
    <property type="project" value="UniProtKB-KW"/>
</dbReference>
<feature type="compositionally biased region" description="Polar residues" evidence="9">
    <location>
        <begin position="662"/>
        <end position="672"/>
    </location>
</feature>
<keyword evidence="6" id="KW-0067">ATP-binding</keyword>
<dbReference type="Proteomes" id="UP000079169">
    <property type="component" value="Unplaced"/>
</dbReference>
<feature type="compositionally biased region" description="Polar residues" evidence="9">
    <location>
        <begin position="526"/>
        <end position="547"/>
    </location>
</feature>
<feature type="compositionally biased region" description="Basic and acidic residues" evidence="9">
    <location>
        <begin position="407"/>
        <end position="430"/>
    </location>
</feature>
<evidence type="ECO:0000256" key="5">
    <source>
        <dbReference type="ARBA" id="ARBA00022806"/>
    </source>
</evidence>
<evidence type="ECO:0000256" key="9">
    <source>
        <dbReference type="SAM" id="MobiDB-lite"/>
    </source>
</evidence>
<feature type="compositionally biased region" description="Acidic residues" evidence="9">
    <location>
        <begin position="1"/>
        <end position="21"/>
    </location>
</feature>
<feature type="compositionally biased region" description="Low complexity" evidence="9">
    <location>
        <begin position="926"/>
        <end position="940"/>
    </location>
</feature>
<feature type="compositionally biased region" description="Polar residues" evidence="9">
    <location>
        <begin position="1037"/>
        <end position="1052"/>
    </location>
</feature>
<keyword evidence="7" id="KW-0238">DNA-binding</keyword>
<feature type="domain" description="Helicase ATP-binding" evidence="10">
    <location>
        <begin position="1099"/>
        <end position="1317"/>
    </location>
</feature>
<feature type="region of interest" description="Disordered" evidence="9">
    <location>
        <begin position="1408"/>
        <end position="1459"/>
    </location>
</feature>
<sequence length="1940" mass="217041">MQEDYYDEEENYTEENYDEQSYETGTPNQSLEQNHPVQTNTSQVLSSVQITQKLGSQVQLTPRQNPQNNSGFGSQSNSYPKVANTVPTTPSKFSPRSESEEQFDESFEEEAEEEEEYYDEEMEDEDHQEKTQPLTQESDAMQSIPSPSHTPSVPNKIQNVSITPNPVTPKKMSGVTMTPNVPKGVSITPNVPKGISITPNVSKAVSITPKTNLEESNEPMDNINNPESEEYYEEEVEEEESFEDYEEDGNESVNHNQEPPELSQVQITPRNQAPNIQQKKQDSMAGNIPIPSSIQVPQKSSQMSIAETRQNLPLKPNPNPVHMNPPTPQGVKSQYSTPSKPSVSEPKKQGTQGKSPSTTNYQSPARQTDSGSHGRPRSLIEAISMISSGKLSVSNDVAPTSSKKTTPKKEESPAENSEVKLPIDSEKEVEASNSNEKTNSIETDEDVTKQMGGNVSIEKGPQPKSSAVTITPATSNSSYDDNNDDNYYDEDEDEEFEPNPPVIHKPNLSQVQITPRNVSQPALNITPVLTSSGSSGNRGLPQVSTSFDSKKIPDRPFKIFSKEGKGLLDNDDDIIIESSSIKSPNSFVKPTTPVKNLPPPIRAPNLRMNRPVLPPPPPMSRNLLNVKEEPKDYEEEYEDNYSSYKEDVNSPAVPRTVAQPPKLSQVNITPRNVAQPPRNAAPVPRVSSSVQITPKVSSQVQITPRPTPHVVQAKSSSIYTDSSEDISSLGGDVGDHRLFWETERVFPNRSRNIKEEPMEQETDEHYEDQGEDYYDENEEGDYEEEEKEREEALPQSSTTYPQVSSAVQLTPVVSTQVQMTPIHKQTSVTPRNEVLPATPVSFENIKKGPIIKEEPKEEGDTEMQEDYYDEEENYTEENYDEQSYETGTPNQSLEQNHPVQTNTSQVLSSVQITQKLGSQVQLTPRQNPQNNSGFGSQSNSYPKVANTVPTTPSKFSPRSESEEQFDESFEEEAEEEEEYYDEEMEDEDHQEKTQPLTQESDAMQSIPSPSQTPSVPNKIQNVSITPNPVTPKKMSGVSITPNKPQAVSTNSPLPKGISITPNVPKGISVTPNVPKSVSMTLNIGGIRFLFDNIIESTERYKTSPGFGCILAHSMGLGKTLQIVSFSDIFLRHTEGRTVVCIMPINTLQNWVNEFNMWLPLPEEMSKSPLLAQGEVRPREFPIFILNDFQKNITARAKVIKDWRTQGGVLMIGYELYRQLSLKKPKKVRRGRGKDPPPPEEEPDDKKQVLLEEIYEALVNPGPDLVICDEGHRIKNSHASTSHALKQIRSRRRVVLTGYPLQNNLLEYCLPFETQVQRQIAQNNKAAKMMEKLEGENSGASKPSPVVFNLSSGSLNKQMLELLKSQKKEGEDETEDTSETAVSKLPNLEVSSLAKPLNITSSVSLVPVKKPAESGQKKGKDPVTVSDSDEDCILISEPSDNETEEEEDDPNNSGMHTNDTFNVADEQGRVLVNLAHDPSEPDIFLAPQIARIIKPHQAEKLMKDYIPGRVEESNKMVIFMCILEQSLAAGDRMLVFSQSLFTLTLIEQFLQKRFVPGRQERWARNRNYFRLDGSTISTDREKLINEFNANPNVAMFLVSTRAGSLGINLVGANRVIVFDASWNPCHDTQAVCRVYRYGQQKPCFVYRLVMDCCLEKKIYDRQINKQGMADRVVDECNPDAHLSIKEVTNLCWDNEPVPEEKDFSPLKEKYRDSIIQLLLDLHSFKLSKEPFQHESLLVDRKDKKLSTAEKRLAKRSYELEKQANTKPVYFKNNLGKPMASVRPMQTLPGNNMLREGIGAPRNRQWIPAEVWQKQGMSAQEMTLPLDVVIPTNSNERSIVLKAGQKVMVLKSPKGIYMQLENGKIIAIRTANNKGGPGSKDMLGGLGGMSGRSVNRLNTSQRSIDTSRMNAAPRVIDTSRVNTTPRVIDSRYARGMYVHVFI</sequence>
<feature type="compositionally biased region" description="Polar residues" evidence="9">
    <location>
        <begin position="22"/>
        <end position="63"/>
    </location>
</feature>
<feature type="compositionally biased region" description="Polar residues" evidence="9">
    <location>
        <begin position="131"/>
        <end position="165"/>
    </location>
</feature>